<keyword evidence="2" id="KW-0812">Transmembrane</keyword>
<dbReference type="AlphaFoldDB" id="A0A0N1PB50"/>
<dbReference type="OrthoDB" id="277282at2759"/>
<dbReference type="OMA" id="YAAQRTH"/>
<evidence type="ECO:0008006" key="5">
    <source>
        <dbReference type="Google" id="ProtNLM"/>
    </source>
</evidence>
<feature type="transmembrane region" description="Helical" evidence="2">
    <location>
        <begin position="285"/>
        <end position="306"/>
    </location>
</feature>
<organism evidence="3 4">
    <name type="scientific">Leptomonas seymouri</name>
    <dbReference type="NCBI Taxonomy" id="5684"/>
    <lineage>
        <taxon>Eukaryota</taxon>
        <taxon>Discoba</taxon>
        <taxon>Euglenozoa</taxon>
        <taxon>Kinetoplastea</taxon>
        <taxon>Metakinetoplastina</taxon>
        <taxon>Trypanosomatida</taxon>
        <taxon>Trypanosomatidae</taxon>
        <taxon>Leishmaniinae</taxon>
        <taxon>Leptomonas</taxon>
    </lineage>
</organism>
<feature type="transmembrane region" description="Helical" evidence="2">
    <location>
        <begin position="255"/>
        <end position="273"/>
    </location>
</feature>
<dbReference type="VEuPathDB" id="TriTrypDB:Lsey_0192_0050"/>
<name>A0A0N1PB50_LEPSE</name>
<evidence type="ECO:0000256" key="2">
    <source>
        <dbReference type="SAM" id="Phobius"/>
    </source>
</evidence>
<feature type="compositionally biased region" description="Low complexity" evidence="1">
    <location>
        <begin position="13"/>
        <end position="31"/>
    </location>
</feature>
<dbReference type="EMBL" id="LJSK01000192">
    <property type="protein sequence ID" value="KPI85354.1"/>
    <property type="molecule type" value="Genomic_DNA"/>
</dbReference>
<gene>
    <name evidence="3" type="ORF">ABL78_5578</name>
</gene>
<proteinExistence type="predicted"/>
<protein>
    <recommendedName>
        <fullName evidence="5">Transmembrane protein</fullName>
    </recommendedName>
</protein>
<sequence length="343" mass="37952">MVAWWPFSRTGNAAASSSGPSTMPGPSSSSADAGTVPSFRGIQDTQSYGNRSSGKERDYGDSGVAQSEIDRVRDLHKIRRRNDGRAAVMDTESIDCLVDRFEKEFQTADAHMKHRKATKPLLQRYDYASDRRYQQWQEDQKATRERLQIHFLDTLIDDSRTCIIYFLRVCTTAGLCYGVGRTTYLYRTMDKTYAKLNGVSLGRIAFNEISTSVAKSAGVAVAGCVGVTLGDGLTGLGNFLINGDVSRPDRSWHNLLGAGTMSGVCGGAAYVAMHYKDLTPWGMRAMIGAFTGVGAIGGLYLGYCVYRPFALQRTHALYDPFWRPWQTRSLRSEGPTHVRGRYL</sequence>
<comment type="caution">
    <text evidence="3">The sequence shown here is derived from an EMBL/GenBank/DDBJ whole genome shotgun (WGS) entry which is preliminary data.</text>
</comment>
<evidence type="ECO:0000256" key="1">
    <source>
        <dbReference type="SAM" id="MobiDB-lite"/>
    </source>
</evidence>
<evidence type="ECO:0000313" key="3">
    <source>
        <dbReference type="EMBL" id="KPI85354.1"/>
    </source>
</evidence>
<feature type="region of interest" description="Disordered" evidence="1">
    <location>
        <begin position="1"/>
        <end position="66"/>
    </location>
</feature>
<evidence type="ECO:0000313" key="4">
    <source>
        <dbReference type="Proteomes" id="UP000038009"/>
    </source>
</evidence>
<accession>A0A0N1PB50</accession>
<keyword evidence="2" id="KW-0472">Membrane</keyword>
<keyword evidence="2" id="KW-1133">Transmembrane helix</keyword>
<feature type="compositionally biased region" description="Polar residues" evidence="1">
    <location>
        <begin position="43"/>
        <end position="52"/>
    </location>
</feature>
<dbReference type="Proteomes" id="UP000038009">
    <property type="component" value="Unassembled WGS sequence"/>
</dbReference>
<reference evidence="3 4" key="1">
    <citation type="journal article" date="2015" name="PLoS Pathog.">
        <title>Leptomonas seymouri: Adaptations to the Dixenous Life Cycle Analyzed by Genome Sequencing, Transcriptome Profiling and Co-infection with Leishmania donovani.</title>
        <authorList>
            <person name="Kraeva N."/>
            <person name="Butenko A."/>
            <person name="Hlavacova J."/>
            <person name="Kostygov A."/>
            <person name="Myskova J."/>
            <person name="Grybchuk D."/>
            <person name="Lestinova T."/>
            <person name="Votypka J."/>
            <person name="Volf P."/>
            <person name="Opperdoes F."/>
            <person name="Flegontov P."/>
            <person name="Lukes J."/>
            <person name="Yurchenko V."/>
        </authorList>
    </citation>
    <scope>NUCLEOTIDE SEQUENCE [LARGE SCALE GENOMIC DNA]</scope>
    <source>
        <strain evidence="3 4">ATCC 30220</strain>
    </source>
</reference>
<keyword evidence="4" id="KW-1185">Reference proteome</keyword>